<comment type="similarity">
    <text evidence="1">Belongs to the glycosyl hydrolase 18 family. Chitinase class V subfamily.</text>
</comment>
<dbReference type="PANTHER" id="PTHR11177:SF333">
    <property type="entry name" value="CHITINASE"/>
    <property type="match status" value="1"/>
</dbReference>
<dbReference type="InterPro" id="IPR024079">
    <property type="entry name" value="MetalloPept_cat_dom_sf"/>
</dbReference>
<dbReference type="AlphaFoldDB" id="W9CXA6"/>
<dbReference type="GO" id="GO:0008843">
    <property type="term" value="F:endochitinase activity"/>
    <property type="evidence" value="ECO:0007669"/>
    <property type="project" value="UniProtKB-EC"/>
</dbReference>
<dbReference type="PANTHER" id="PTHR11177">
    <property type="entry name" value="CHITINASE"/>
    <property type="match status" value="1"/>
</dbReference>
<feature type="region of interest" description="Disordered" evidence="5">
    <location>
        <begin position="1112"/>
        <end position="1192"/>
    </location>
</feature>
<evidence type="ECO:0000259" key="7">
    <source>
        <dbReference type="PROSITE" id="PS50941"/>
    </source>
</evidence>
<feature type="compositionally biased region" description="Basic and acidic residues" evidence="5">
    <location>
        <begin position="1169"/>
        <end position="1185"/>
    </location>
</feature>
<dbReference type="OrthoDB" id="73875at2759"/>
<evidence type="ECO:0000256" key="6">
    <source>
        <dbReference type="SAM" id="SignalP"/>
    </source>
</evidence>
<dbReference type="InterPro" id="IPR011583">
    <property type="entry name" value="Chitinase_II/V-like_cat"/>
</dbReference>
<dbReference type="InterPro" id="IPR036861">
    <property type="entry name" value="Endochitinase-like_sf"/>
</dbReference>
<dbReference type="EC" id="3.2.1.14" evidence="2"/>
<dbReference type="STRING" id="1432307.W9CXA6"/>
<dbReference type="InterPro" id="IPR050314">
    <property type="entry name" value="Glycosyl_Hydrlase_18"/>
</dbReference>
<comment type="caution">
    <text evidence="9">The sequence shown here is derived from an EMBL/GenBank/DDBJ whole genome shotgun (WGS) entry which is preliminary data.</text>
</comment>
<sequence>MAAIIQSQPTTKLLVGLFFLCLAALIHAEPDYSRHPRDISNSYSNLNVKRQNSSIGDAWRDIVFSPGHQNPAKSPAIPMPNIENTTLTFNNSVSAFNPRDVNIHSLQRRDALRCDSAPCIDGSTAGICGYGPSYCGAGNCTSYCEATAMCGEFSENADVPCGMQLCCSSSGWCGTTEAFCHNADPVHKTLPCQAGYGSCAISPSPSCDSEGNSTDGRTIGYYQSWNMRQRKCDTRSPVQLNLKGFTHLFYAFAFIDPTSFRVVPAHPDDEYYMRDFTDMSKDGSVETWIAIGGYDFSDIGPTHTTWSDMVSTKANRAAFIVSVEEYMLNYGFQGVDIDWEYPGEPLRGGRNLVDTKNLSLLVREMRAAYGNRFGISVTLAPDYWYLRWFDAKAMESSVDFFGFMAYDLHGSWDSDVLTLGKIVRGQADIREIRNNTVPLWFDGLDPKKINFGLALYGRGYTLTDPSCNSLQCSFSGPSKPAECTNSEGVMSLSEIKRLAKERNIKPNYLEESMMKELTWDDQWIGYDDEETFAAKKKVANSLCFGGTMVWSIDFQDDPYYSEPDHNGDDIEVPINPGEGSDVPIEWNPDWNPAEFGTPFTGFDKCDFEQSLHIRTAWQDVVKLAKIPAGFNLDQGWLCNGICSAGTLEKRIWGSDIASTGRRYDVGLIRKIFNNIKDLGSKTTQGQIRISCIDLPQPGGIEQTACYKIANGGLPTAYAFATSKNFDDNTIVLCPKFFTNFEHLSELVGHKQAYPSETKDTDRMAGRAHILLHELTHLAAINELYPRVVIDQIYDPWVSAGEYVYGIREVEKFALNKADRTYLNADNYAWYATTKYFESIFGTPKAENQGRGVDPDPNDPEGEPPESKPSKALNIILENKRRGVPNDNSAEDVMNWLFYSVPQGTSSTCSDDPTPVTVAPATGITQTNNPPYPAGIFDVKTQDGDCQYKNDGTGNPGAVWCGDNGHNSAAAGVTEAKAAIEEGKTLQARADVTRGLLGKMTLTFSGGARRVVVRGIVEILTQHFASNTLIQSVKIQFNVMRWMAQTLAECDREKYHKVLSDYLKLGNTESFRSPNPSSKSSLCPGQAMLRSPPKAALSFLRTLYTLPTTKLERKTSTYSQPAPKFNQLSRRISSLSRSSSASQSSPTSPSPPPIFRTHSSMSSDDLLETEESKRPGQEIRCLERRSKGISQQDPEFMRAKKLLFYYNNRDTLREKGTEALSLSQEKVDRAFTEQAKSILMERESSSGGLLRIPRG</sequence>
<dbReference type="CDD" id="cd00035">
    <property type="entry name" value="ChtBD1"/>
    <property type="match status" value="1"/>
</dbReference>
<evidence type="ECO:0000256" key="4">
    <source>
        <dbReference type="PROSITE-ProRule" id="PRU00261"/>
    </source>
</evidence>
<feature type="disulfide bond" evidence="4">
    <location>
        <begin position="161"/>
        <end position="173"/>
    </location>
</feature>
<keyword evidence="3 4" id="KW-0147">Chitin-binding</keyword>
<reference evidence="9 10" key="1">
    <citation type="journal article" date="2014" name="Genome Announc.">
        <title>Draft genome sequence of Sclerotinia borealis, a psychrophilic plant pathogenic fungus.</title>
        <authorList>
            <person name="Mardanov A.V."/>
            <person name="Beletsky A.V."/>
            <person name="Kadnikov V.V."/>
            <person name="Ignatov A.N."/>
            <person name="Ravin N.V."/>
        </authorList>
    </citation>
    <scope>NUCLEOTIDE SEQUENCE [LARGE SCALE GENOMIC DNA]</scope>
    <source>
        <strain evidence="10">F-4157</strain>
    </source>
</reference>
<dbReference type="Pfam" id="PF00704">
    <property type="entry name" value="Glyco_hydro_18"/>
    <property type="match status" value="1"/>
</dbReference>
<dbReference type="Gene3D" id="3.20.20.80">
    <property type="entry name" value="Glycosidases"/>
    <property type="match status" value="1"/>
</dbReference>
<feature type="region of interest" description="Disordered" evidence="5">
    <location>
        <begin position="845"/>
        <end position="871"/>
    </location>
</feature>
<dbReference type="Proteomes" id="UP000019487">
    <property type="component" value="Unassembled WGS sequence"/>
</dbReference>
<dbReference type="PROSITE" id="PS00026">
    <property type="entry name" value="CHIT_BIND_I_1"/>
    <property type="match status" value="1"/>
</dbReference>
<dbReference type="GO" id="GO:0008061">
    <property type="term" value="F:chitin binding"/>
    <property type="evidence" value="ECO:0007669"/>
    <property type="project" value="UniProtKB-UniRule"/>
</dbReference>
<feature type="compositionally biased region" description="Low complexity" evidence="5">
    <location>
        <begin position="1128"/>
        <end position="1146"/>
    </location>
</feature>
<dbReference type="GO" id="GO:0008237">
    <property type="term" value="F:metallopeptidase activity"/>
    <property type="evidence" value="ECO:0007669"/>
    <property type="project" value="InterPro"/>
</dbReference>
<accession>W9CXA6</accession>
<protein>
    <recommendedName>
        <fullName evidence="2">chitinase</fullName>
        <ecNumber evidence="2">3.2.1.14</ecNumber>
    </recommendedName>
</protein>
<evidence type="ECO:0000313" key="10">
    <source>
        <dbReference type="Proteomes" id="UP000019487"/>
    </source>
</evidence>
<feature type="domain" description="Chitin-binding type-1" evidence="7">
    <location>
        <begin position="147"/>
        <end position="201"/>
    </location>
</feature>
<dbReference type="PROSITE" id="PS51910">
    <property type="entry name" value="GH18_2"/>
    <property type="match status" value="1"/>
</dbReference>
<evidence type="ECO:0000256" key="5">
    <source>
        <dbReference type="SAM" id="MobiDB-lite"/>
    </source>
</evidence>
<evidence type="ECO:0000256" key="1">
    <source>
        <dbReference type="ARBA" id="ARBA00008682"/>
    </source>
</evidence>
<dbReference type="Gene3D" id="3.10.50.10">
    <property type="match status" value="1"/>
</dbReference>
<dbReference type="SUPFAM" id="SSF55486">
    <property type="entry name" value="Metalloproteases ('zincins'), catalytic domain"/>
    <property type="match status" value="1"/>
</dbReference>
<keyword evidence="4" id="KW-1015">Disulfide bond</keyword>
<evidence type="ECO:0000256" key="3">
    <source>
        <dbReference type="ARBA" id="ARBA00022669"/>
    </source>
</evidence>
<evidence type="ECO:0000313" key="9">
    <source>
        <dbReference type="EMBL" id="ESZ99230.1"/>
    </source>
</evidence>
<dbReference type="InterPro" id="IPR018371">
    <property type="entry name" value="Chitin-binding_1_CS"/>
</dbReference>
<evidence type="ECO:0000259" key="8">
    <source>
        <dbReference type="PROSITE" id="PS51910"/>
    </source>
</evidence>
<keyword evidence="10" id="KW-1185">Reference proteome</keyword>
<dbReference type="InterPro" id="IPR001002">
    <property type="entry name" value="Chitin-bd_1"/>
</dbReference>
<dbReference type="PROSITE" id="PS50941">
    <property type="entry name" value="CHIT_BIND_I_2"/>
    <property type="match status" value="1"/>
</dbReference>
<feature type="signal peptide" evidence="6">
    <location>
        <begin position="1"/>
        <end position="28"/>
    </location>
</feature>
<dbReference type="GO" id="GO:0005975">
    <property type="term" value="P:carbohydrate metabolic process"/>
    <property type="evidence" value="ECO:0007669"/>
    <property type="project" value="InterPro"/>
</dbReference>
<dbReference type="InterPro" id="IPR029070">
    <property type="entry name" value="Chitinase_insertion_sf"/>
</dbReference>
<gene>
    <name evidence="9" type="ORF">SBOR_0373</name>
</gene>
<feature type="domain" description="GH18" evidence="8">
    <location>
        <begin position="216"/>
        <end position="570"/>
    </location>
</feature>
<comment type="caution">
    <text evidence="4">Lacks conserved residue(s) required for the propagation of feature annotation.</text>
</comment>
<dbReference type="SMART" id="SM00636">
    <property type="entry name" value="Glyco_18"/>
    <property type="match status" value="1"/>
</dbReference>
<proteinExistence type="inferred from homology"/>
<evidence type="ECO:0000256" key="2">
    <source>
        <dbReference type="ARBA" id="ARBA00012729"/>
    </source>
</evidence>
<dbReference type="Gene3D" id="3.30.60.10">
    <property type="entry name" value="Endochitinase-like"/>
    <property type="match status" value="1"/>
</dbReference>
<name>W9CXA6_SCLBF</name>
<dbReference type="InterPro" id="IPR001223">
    <property type="entry name" value="Glyco_hydro18_cat"/>
</dbReference>
<keyword evidence="6" id="KW-0732">Signal</keyword>
<dbReference type="SUPFAM" id="SSF51445">
    <property type="entry name" value="(Trans)glycosidases"/>
    <property type="match status" value="1"/>
</dbReference>
<dbReference type="SUPFAM" id="SSF57016">
    <property type="entry name" value="Plant lectins/antimicrobial peptides"/>
    <property type="match status" value="1"/>
</dbReference>
<dbReference type="HOGENOM" id="CLU_265480_0_0_1"/>
<feature type="chain" id="PRO_5004918858" description="chitinase" evidence="6">
    <location>
        <begin position="29"/>
        <end position="1254"/>
    </location>
</feature>
<feature type="disulfide bond" evidence="4">
    <location>
        <begin position="166"/>
        <end position="180"/>
    </location>
</feature>
<dbReference type="SUPFAM" id="SSF54556">
    <property type="entry name" value="Chitinase insertion domain"/>
    <property type="match status" value="1"/>
</dbReference>
<dbReference type="Gene3D" id="3.40.390.10">
    <property type="entry name" value="Collagenase (Catalytic Domain)"/>
    <property type="match status" value="1"/>
</dbReference>
<dbReference type="EMBL" id="AYSA01000017">
    <property type="protein sequence ID" value="ESZ99230.1"/>
    <property type="molecule type" value="Genomic_DNA"/>
</dbReference>
<dbReference type="InterPro" id="IPR017853">
    <property type="entry name" value="GH"/>
</dbReference>
<organism evidence="9 10">
    <name type="scientific">Sclerotinia borealis (strain F-4128)</name>
    <dbReference type="NCBI Taxonomy" id="1432307"/>
    <lineage>
        <taxon>Eukaryota</taxon>
        <taxon>Fungi</taxon>
        <taxon>Dikarya</taxon>
        <taxon>Ascomycota</taxon>
        <taxon>Pezizomycotina</taxon>
        <taxon>Leotiomycetes</taxon>
        <taxon>Helotiales</taxon>
        <taxon>Sclerotiniaceae</taxon>
        <taxon>Sclerotinia</taxon>
    </lineage>
</organism>